<organism evidence="2 3">
    <name type="scientific">Coniosporium apollinis</name>
    <dbReference type="NCBI Taxonomy" id="61459"/>
    <lineage>
        <taxon>Eukaryota</taxon>
        <taxon>Fungi</taxon>
        <taxon>Dikarya</taxon>
        <taxon>Ascomycota</taxon>
        <taxon>Pezizomycotina</taxon>
        <taxon>Dothideomycetes</taxon>
        <taxon>Dothideomycetes incertae sedis</taxon>
        <taxon>Coniosporium</taxon>
    </lineage>
</organism>
<dbReference type="Gene3D" id="3.20.20.140">
    <property type="entry name" value="Metal-dependent hydrolases"/>
    <property type="match status" value="1"/>
</dbReference>
<keyword evidence="3" id="KW-1185">Reference proteome</keyword>
<accession>A0ABQ9NTB3</accession>
<dbReference type="EMBL" id="JAPDRL010000027">
    <property type="protein sequence ID" value="KAJ9665611.1"/>
    <property type="molecule type" value="Genomic_DNA"/>
</dbReference>
<dbReference type="InterPro" id="IPR052358">
    <property type="entry name" value="Aro_Compnd_Degr_Hydrolases"/>
</dbReference>
<protein>
    <recommendedName>
        <fullName evidence="1">Amidohydrolase-related domain-containing protein</fullName>
    </recommendedName>
</protein>
<dbReference type="Proteomes" id="UP001172684">
    <property type="component" value="Unassembled WGS sequence"/>
</dbReference>
<sequence length="326" mass="37289">MQKATVNLLPRLSHRLLPRPSPAPRINPYQNLHQVQPRRWYEVPPRAWDSHVHDINPSHPTIPNAAYKPHTPTPSYYGGASWMEPFNPVYVQPSIYGTDNTCQLNALESKLEYKGADNARAVVAFDPLDTDRETLDEWHELGVRGVRINPKSGGARPSPAELKSLLGWYAEVIRPQETWALNLHVELDMAAQLEVLVPKLGVKVVLDHFGGLGSGGERLKAVRSGRAWQGLLRLMQNEDVYVKISAPYRITSNWEELEPFFRDLANVRQGRGIVFASDWPHTRFEDVDAERWIKMCLDWCGEDKKLKQNLFRYNAERLWDVEPGES</sequence>
<name>A0ABQ9NTB3_9PEZI</name>
<dbReference type="InterPro" id="IPR032466">
    <property type="entry name" value="Metal_Hydrolase"/>
</dbReference>
<feature type="domain" description="Amidohydrolase-related" evidence="1">
    <location>
        <begin position="49"/>
        <end position="320"/>
    </location>
</feature>
<dbReference type="PANTHER" id="PTHR35563:SF2">
    <property type="entry name" value="BARREL METAL-DEPENDENT HYDROLASE, PUTATIVE (AFU_ORTHOLOGUE AFUA_1G16240)-RELATED"/>
    <property type="match status" value="1"/>
</dbReference>
<dbReference type="InterPro" id="IPR006680">
    <property type="entry name" value="Amidohydro-rel"/>
</dbReference>
<dbReference type="Pfam" id="PF04909">
    <property type="entry name" value="Amidohydro_2"/>
    <property type="match status" value="1"/>
</dbReference>
<evidence type="ECO:0000313" key="3">
    <source>
        <dbReference type="Proteomes" id="UP001172684"/>
    </source>
</evidence>
<comment type="caution">
    <text evidence="2">The sequence shown here is derived from an EMBL/GenBank/DDBJ whole genome shotgun (WGS) entry which is preliminary data.</text>
</comment>
<gene>
    <name evidence="2" type="ORF">H2201_004303</name>
</gene>
<proteinExistence type="predicted"/>
<dbReference type="PANTHER" id="PTHR35563">
    <property type="entry name" value="BARREL METAL-DEPENDENT HYDROLASE, PUTATIVE (AFU_ORTHOLOGUE AFUA_1G16240)-RELATED"/>
    <property type="match status" value="1"/>
</dbReference>
<dbReference type="SUPFAM" id="SSF51556">
    <property type="entry name" value="Metallo-dependent hydrolases"/>
    <property type="match status" value="1"/>
</dbReference>
<reference evidence="2" key="1">
    <citation type="submission" date="2022-10" db="EMBL/GenBank/DDBJ databases">
        <title>Culturing micro-colonial fungi from biological soil crusts in the Mojave desert and describing Neophaeococcomyces mojavensis, and introducing the new genera and species Taxawa tesnikishii.</title>
        <authorList>
            <person name="Kurbessoian T."/>
            <person name="Stajich J.E."/>
        </authorList>
    </citation>
    <scope>NUCLEOTIDE SEQUENCE</scope>
    <source>
        <strain evidence="2">TK_1</strain>
    </source>
</reference>
<evidence type="ECO:0000313" key="2">
    <source>
        <dbReference type="EMBL" id="KAJ9665611.1"/>
    </source>
</evidence>
<evidence type="ECO:0000259" key="1">
    <source>
        <dbReference type="Pfam" id="PF04909"/>
    </source>
</evidence>